<reference evidence="2 3" key="1">
    <citation type="submission" date="2018-03" db="EMBL/GenBank/DDBJ databases">
        <authorList>
            <person name="Wu G."/>
        </authorList>
    </citation>
    <scope>NUCLEOTIDE SEQUENCE [LARGE SCALE GENOMIC DNA]</scope>
    <source>
        <strain evidence="2 3">SAM-118</strain>
    </source>
</reference>
<dbReference type="Proteomes" id="UP000284283">
    <property type="component" value="Unassembled WGS sequence"/>
</dbReference>
<sequence length="149" mass="17088">MMPLSMLGGILCRGFEMKVIHKKLLACAITAVSFLLFAIAFMVHEEWPFPLVGWLTGTFFYAFGLMSIYNYILGSHKGHFLYFRMLLVYLFLSIVFLIRSCGAFIGVGYWITGALILFVLWMIIRPHQAKIMAEKAAGIRRDYFSEDSH</sequence>
<feature type="transmembrane region" description="Helical" evidence="1">
    <location>
        <begin position="81"/>
        <end position="98"/>
    </location>
</feature>
<name>A0AAE8F8Y3_XANVA</name>
<dbReference type="AlphaFoldDB" id="A0AAE8F8Y3"/>
<feature type="transmembrane region" description="Helical" evidence="1">
    <location>
        <begin position="104"/>
        <end position="124"/>
    </location>
</feature>
<evidence type="ECO:0000313" key="3">
    <source>
        <dbReference type="Proteomes" id="UP000284283"/>
    </source>
</evidence>
<evidence type="ECO:0000256" key="1">
    <source>
        <dbReference type="SAM" id="Phobius"/>
    </source>
</evidence>
<keyword evidence="1" id="KW-0812">Transmembrane</keyword>
<dbReference type="EMBL" id="PYTT01000074">
    <property type="protein sequence ID" value="RNL03801.1"/>
    <property type="molecule type" value="Genomic_DNA"/>
</dbReference>
<accession>A0AAE8F8Y3</accession>
<comment type="caution">
    <text evidence="2">The sequence shown here is derived from an EMBL/GenBank/DDBJ whole genome shotgun (WGS) entry which is preliminary data.</text>
</comment>
<organism evidence="2 3">
    <name type="scientific">Xanthomonas vasicola pv. vasculorum</name>
    <dbReference type="NCBI Taxonomy" id="325776"/>
    <lineage>
        <taxon>Bacteria</taxon>
        <taxon>Pseudomonadati</taxon>
        <taxon>Pseudomonadota</taxon>
        <taxon>Gammaproteobacteria</taxon>
        <taxon>Lysobacterales</taxon>
        <taxon>Lysobacteraceae</taxon>
        <taxon>Xanthomonas</taxon>
    </lineage>
</organism>
<gene>
    <name evidence="2" type="ORF">C9386_07535</name>
</gene>
<evidence type="ECO:0000313" key="2">
    <source>
        <dbReference type="EMBL" id="RNL03801.1"/>
    </source>
</evidence>
<proteinExistence type="predicted"/>
<keyword evidence="1" id="KW-1133">Transmembrane helix</keyword>
<feature type="transmembrane region" description="Helical" evidence="1">
    <location>
        <begin position="24"/>
        <end position="43"/>
    </location>
</feature>
<protein>
    <submittedName>
        <fullName evidence="2">Uncharacterized protein</fullName>
    </submittedName>
</protein>
<feature type="transmembrane region" description="Helical" evidence="1">
    <location>
        <begin position="49"/>
        <end position="69"/>
    </location>
</feature>
<keyword evidence="1" id="KW-0472">Membrane</keyword>